<proteinExistence type="inferred from homology"/>
<keyword evidence="12" id="KW-1185">Reference proteome</keyword>
<dbReference type="EC" id="3.5.4.33" evidence="3"/>
<dbReference type="Gene3D" id="3.40.140.10">
    <property type="entry name" value="Cytidine Deaminase, domain 2"/>
    <property type="match status" value="1"/>
</dbReference>
<dbReference type="GO" id="GO:0046872">
    <property type="term" value="F:metal ion binding"/>
    <property type="evidence" value="ECO:0007669"/>
    <property type="project" value="UniProtKB-KW"/>
</dbReference>
<evidence type="ECO:0000256" key="6">
    <source>
        <dbReference type="ARBA" id="ARBA00022801"/>
    </source>
</evidence>
<accession>A0A834W7T7</accession>
<gene>
    <name evidence="11" type="ORF">G2W53_035699</name>
</gene>
<feature type="region of interest" description="Disordered" evidence="9">
    <location>
        <begin position="1421"/>
        <end position="1442"/>
    </location>
</feature>
<dbReference type="FunFam" id="3.40.140.10:FF:000005">
    <property type="entry name" value="tRNA-specific adenosine deaminase"/>
    <property type="match status" value="1"/>
</dbReference>
<dbReference type="GO" id="GO:0002100">
    <property type="term" value="P:tRNA wobble adenosine to inosine editing"/>
    <property type="evidence" value="ECO:0007669"/>
    <property type="project" value="InterPro"/>
</dbReference>
<evidence type="ECO:0000256" key="1">
    <source>
        <dbReference type="ARBA" id="ARBA00001947"/>
    </source>
</evidence>
<dbReference type="InterPro" id="IPR002125">
    <property type="entry name" value="CMP_dCMP_dom"/>
</dbReference>
<organism evidence="11 12">
    <name type="scientific">Senna tora</name>
    <dbReference type="NCBI Taxonomy" id="362788"/>
    <lineage>
        <taxon>Eukaryota</taxon>
        <taxon>Viridiplantae</taxon>
        <taxon>Streptophyta</taxon>
        <taxon>Embryophyta</taxon>
        <taxon>Tracheophyta</taxon>
        <taxon>Spermatophyta</taxon>
        <taxon>Magnoliopsida</taxon>
        <taxon>eudicotyledons</taxon>
        <taxon>Gunneridae</taxon>
        <taxon>Pentapetalae</taxon>
        <taxon>rosids</taxon>
        <taxon>fabids</taxon>
        <taxon>Fabales</taxon>
        <taxon>Fabaceae</taxon>
        <taxon>Caesalpinioideae</taxon>
        <taxon>Cassia clade</taxon>
        <taxon>Senna</taxon>
    </lineage>
</organism>
<keyword evidence="7" id="KW-0862">Zinc</keyword>
<evidence type="ECO:0000313" key="11">
    <source>
        <dbReference type="EMBL" id="KAF7808956.1"/>
    </source>
</evidence>
<dbReference type="InterPro" id="IPR028883">
    <property type="entry name" value="tRNA_aden_deaminase"/>
</dbReference>
<feature type="compositionally biased region" description="Polar residues" evidence="9">
    <location>
        <begin position="954"/>
        <end position="972"/>
    </location>
</feature>
<dbReference type="InterPro" id="IPR016193">
    <property type="entry name" value="Cytidine_deaminase-like"/>
</dbReference>
<comment type="subunit">
    <text evidence="2">Homodimer.</text>
</comment>
<evidence type="ECO:0000256" key="8">
    <source>
        <dbReference type="ARBA" id="ARBA00048045"/>
    </source>
</evidence>
<sequence length="1460" mass="163635">MIRIQFKLDKYVWQLAKKAAPAPLNSTQQLDKNSLKTLKIPFHFSPSSHILSLRLASVCLLSSFTSFNFLSPHTSLASALTSTSSALLGNHAPPQVKAELNELSNYSQGLLLEAIHFAGHPVHLHEYFCCMQSDIISLLVLAQRTHFSHHGKLSLPSREGSFSSSFDEYSNFCERLDRKQWHHSSCCGCCNCCALSTYRTPVKPSPLCGLRQSILLQFSASRRLLLGGGDEYFFQLPAYGLSRVCYELNYSVKKRNGCNKSRRRRERCFSLLSEKGGEIHHSSGADDAETILSLLTEDVDVDFIGVKGKNVSSFKRLELEKKRKNGNREKILSLGKEIKVEKQGSLKHHDTFNEELRKGDEISNERREAITKCGNNRKQRNISNCSSYYSFSSSQDFGSDLEVQDKHRQHLEELLQGYEKDEAHYMEGQVKEELNRRSDGSEKMEETLNEERIAFDPFIDRNLRKESEKKLTEVTMEETESRRLHLGMHSQAFRTNESSYGKASSFHKKFDSEEYNSASVKDLDMKTRQANIQKENRRKYKSTEVQECGGDELETTSKSQKAFSGRGGNLEISEKLSLKAGDNHQNIVCSITGKDEVIKNSKKNIEKSKIQDAERTSNSKMRNLGENKVSILSSVQGIEEQHHQKEKKIIAQVEERRKSQQFTELQVQNSNVENIINSSTRIQNFEENLNFSSDANGTFIQTDQKMTRSIQPYEGSGFVNIISESYSGDKKQGSSSQRNSDKVRFIQKSKLTSVIETRESHCQTDDRITQFYSTSEAQRPKNLSITIENASERASCFQGSLNMVSEARKHVILAEGNTRSSEVMLAPCSSQLVVKGSSDMEPTTGTASPEVCPEIPESGFSALYDNSKKKGRVLVYEIGSRDRSDLAYSEPSNIISPEDALGSADCLEKSSKLFVEKVRHDAAPSEAQETDVTGTNLASKNEMNQLYSLRKHGTQNGSQFKEHGSSCSSGFSGTKGPSDETRDVTELSVKPSPIAEDPEISKETGKPIVKRTGRFLWNIVADVVRLRWASQPATSNSAARSVERSSSKKSDDETWSSRQGQEETIKSNVMMERISDQPQATTSIKLNPKNHDIVSERQVSDTKKSKDKVKLFEFGSSSTSTLESGSTSVDGLFASGEGNTNWTGDRKDMQVTPLGVENLEISIPLSAEGPSFDKEVVNADISDVPRTESLEEPETATQTGFSGTGGNDGEWKQKRVQRKKQVSRDRFEKLEEAYILEFEQRRLDEMFMREALLEAQKAADNWEVPIGAVLVQHGKIIARGCNLVEQLRDSTAHAEILCIREASNLLQTWRLAFRPVPLLEDVKALSDKETTLYVTLEPCPMCAGAILQARIDTLVWGAPNKLIGADGSWVRLFPDGGNGLELEENPGGGPVHPLHPKMKVRRGVLESQCANVMQQSFQLRRKMKKEEAATPPSKPSRFPFTRRSPKFLNKMHGIFHMIGF</sequence>
<keyword evidence="5" id="KW-0479">Metal-binding</keyword>
<feature type="region of interest" description="Disordered" evidence="9">
    <location>
        <begin position="954"/>
        <end position="1005"/>
    </location>
</feature>
<dbReference type="GO" id="GO:0052717">
    <property type="term" value="F:tRNA-specific adenosine-34 deaminase activity"/>
    <property type="evidence" value="ECO:0007669"/>
    <property type="project" value="UniProtKB-EC"/>
</dbReference>
<comment type="caution">
    <text evidence="11">The sequence shown here is derived from an EMBL/GenBank/DDBJ whole genome shotgun (WGS) entry which is preliminary data.</text>
</comment>
<evidence type="ECO:0000256" key="9">
    <source>
        <dbReference type="SAM" id="MobiDB-lite"/>
    </source>
</evidence>
<feature type="region of interest" description="Disordered" evidence="9">
    <location>
        <begin position="1185"/>
        <end position="1217"/>
    </location>
</feature>
<dbReference type="Pfam" id="PF00383">
    <property type="entry name" value="dCMP_cyt_deam_1"/>
    <property type="match status" value="1"/>
</dbReference>
<dbReference type="HAMAP" id="MF_00972">
    <property type="entry name" value="tRNA_aden_deaminase"/>
    <property type="match status" value="1"/>
</dbReference>
<feature type="region of interest" description="Disordered" evidence="9">
    <location>
        <begin position="1031"/>
        <end position="1071"/>
    </location>
</feature>
<evidence type="ECO:0000256" key="7">
    <source>
        <dbReference type="ARBA" id="ARBA00022833"/>
    </source>
</evidence>
<name>A0A834W7T7_9FABA</name>
<evidence type="ECO:0000256" key="5">
    <source>
        <dbReference type="ARBA" id="ARBA00022723"/>
    </source>
</evidence>
<evidence type="ECO:0000256" key="4">
    <source>
        <dbReference type="ARBA" id="ARBA00022694"/>
    </source>
</evidence>
<evidence type="ECO:0000313" key="12">
    <source>
        <dbReference type="Proteomes" id="UP000634136"/>
    </source>
</evidence>
<dbReference type="GO" id="GO:0009507">
    <property type="term" value="C:chloroplast"/>
    <property type="evidence" value="ECO:0007669"/>
    <property type="project" value="TreeGrafter"/>
</dbReference>
<feature type="domain" description="CMP/dCMP-type deaminase" evidence="10">
    <location>
        <begin position="1242"/>
        <end position="1380"/>
    </location>
</feature>
<comment type="cofactor">
    <cofactor evidence="1">
        <name>Zn(2+)</name>
        <dbReference type="ChEBI" id="CHEBI:29105"/>
    </cofactor>
</comment>
<dbReference type="SUPFAM" id="SSF53927">
    <property type="entry name" value="Cytidine deaminase-like"/>
    <property type="match status" value="1"/>
</dbReference>
<reference evidence="11" key="1">
    <citation type="submission" date="2020-09" db="EMBL/GenBank/DDBJ databases">
        <title>Genome-Enabled Discovery of Anthraquinone Biosynthesis in Senna tora.</title>
        <authorList>
            <person name="Kang S.-H."/>
            <person name="Pandey R.P."/>
            <person name="Lee C.-M."/>
            <person name="Sim J.-S."/>
            <person name="Jeong J.-T."/>
            <person name="Choi B.-S."/>
            <person name="Jung M."/>
            <person name="Ginzburg D."/>
            <person name="Zhao K."/>
            <person name="Won S.Y."/>
            <person name="Oh T.-J."/>
            <person name="Yu Y."/>
            <person name="Kim N.-H."/>
            <person name="Lee O.R."/>
            <person name="Lee T.-H."/>
            <person name="Bashyal P."/>
            <person name="Kim T.-S."/>
            <person name="Lee W.-H."/>
            <person name="Kawkins C."/>
            <person name="Kim C.-K."/>
            <person name="Kim J.S."/>
            <person name="Ahn B.O."/>
            <person name="Rhee S.Y."/>
            <person name="Sohng J.K."/>
        </authorList>
    </citation>
    <scope>NUCLEOTIDE SEQUENCE</scope>
    <source>
        <tissue evidence="11">Leaf</tissue>
    </source>
</reference>
<evidence type="ECO:0000259" key="10">
    <source>
        <dbReference type="PROSITE" id="PS51747"/>
    </source>
</evidence>
<evidence type="ECO:0000256" key="3">
    <source>
        <dbReference type="ARBA" id="ARBA00012740"/>
    </source>
</evidence>
<dbReference type="PANTHER" id="PTHR11079">
    <property type="entry name" value="CYTOSINE DEAMINASE FAMILY MEMBER"/>
    <property type="match status" value="1"/>
</dbReference>
<dbReference type="EMBL" id="JAAIUW010000011">
    <property type="protein sequence ID" value="KAF7808956.1"/>
    <property type="molecule type" value="Genomic_DNA"/>
</dbReference>
<feature type="compositionally biased region" description="Basic and acidic residues" evidence="9">
    <location>
        <begin position="1041"/>
        <end position="1052"/>
    </location>
</feature>
<dbReference type="Proteomes" id="UP000634136">
    <property type="component" value="Unassembled WGS sequence"/>
</dbReference>
<dbReference type="OrthoDB" id="408702at2759"/>
<keyword evidence="4" id="KW-0819">tRNA processing</keyword>
<dbReference type="PANTHER" id="PTHR11079:SF179">
    <property type="entry name" value="TRNA(ADENINE(34)) DEAMINASE, CHLOROPLASTIC"/>
    <property type="match status" value="1"/>
</dbReference>
<keyword evidence="6" id="KW-0378">Hydrolase</keyword>
<protein>
    <recommendedName>
        <fullName evidence="3">tRNA(adenine(34)) deaminase</fullName>
        <ecNumber evidence="3">3.5.4.33</ecNumber>
    </recommendedName>
</protein>
<dbReference type="CDD" id="cd01285">
    <property type="entry name" value="nucleoside_deaminase"/>
    <property type="match status" value="1"/>
</dbReference>
<evidence type="ECO:0000256" key="2">
    <source>
        <dbReference type="ARBA" id="ARBA00011738"/>
    </source>
</evidence>
<comment type="catalytic activity">
    <reaction evidence="8">
        <text>adenosine(34) in tRNA + H2O + H(+) = inosine(34) in tRNA + NH4(+)</text>
        <dbReference type="Rhea" id="RHEA:43168"/>
        <dbReference type="Rhea" id="RHEA-COMP:10373"/>
        <dbReference type="Rhea" id="RHEA-COMP:10374"/>
        <dbReference type="ChEBI" id="CHEBI:15377"/>
        <dbReference type="ChEBI" id="CHEBI:15378"/>
        <dbReference type="ChEBI" id="CHEBI:28938"/>
        <dbReference type="ChEBI" id="CHEBI:74411"/>
        <dbReference type="ChEBI" id="CHEBI:82852"/>
        <dbReference type="EC" id="3.5.4.33"/>
    </reaction>
</comment>
<dbReference type="PROSITE" id="PS51747">
    <property type="entry name" value="CYT_DCMP_DEAMINASES_2"/>
    <property type="match status" value="1"/>
</dbReference>